<reference evidence="7 8" key="1">
    <citation type="submission" date="2019-05" db="EMBL/GenBank/DDBJ databases">
        <title>Genome sequencing of F202Z8.</title>
        <authorList>
            <person name="Kwon Y.M."/>
        </authorList>
    </citation>
    <scope>NUCLEOTIDE SEQUENCE [LARGE SCALE GENOMIC DNA]</scope>
    <source>
        <strain evidence="7 8">F202Z8</strain>
    </source>
</reference>
<feature type="transmembrane region" description="Helical" evidence="6">
    <location>
        <begin position="210"/>
        <end position="229"/>
    </location>
</feature>
<evidence type="ECO:0000256" key="4">
    <source>
        <dbReference type="ARBA" id="ARBA00022989"/>
    </source>
</evidence>
<feature type="transmembrane region" description="Helical" evidence="6">
    <location>
        <begin position="158"/>
        <end position="180"/>
    </location>
</feature>
<accession>A0A5B7SLN8</accession>
<protein>
    <submittedName>
        <fullName evidence="7">AI-2E family transporter</fullName>
    </submittedName>
</protein>
<dbReference type="KEGG" id="asag:FGM00_04980"/>
<evidence type="ECO:0000256" key="6">
    <source>
        <dbReference type="SAM" id="Phobius"/>
    </source>
</evidence>
<comment type="subcellular location">
    <subcellularLocation>
        <location evidence="1">Membrane</location>
        <topology evidence="1">Multi-pass membrane protein</topology>
    </subcellularLocation>
</comment>
<dbReference type="RefSeq" id="WP_138851848.1">
    <property type="nucleotide sequence ID" value="NZ_CP040710.1"/>
</dbReference>
<dbReference type="GO" id="GO:0055085">
    <property type="term" value="P:transmembrane transport"/>
    <property type="evidence" value="ECO:0007669"/>
    <property type="project" value="TreeGrafter"/>
</dbReference>
<dbReference type="PANTHER" id="PTHR21716:SF62">
    <property type="entry name" value="TRANSPORT PROTEIN YDBI-RELATED"/>
    <property type="match status" value="1"/>
</dbReference>
<feature type="transmembrane region" description="Helical" evidence="6">
    <location>
        <begin position="235"/>
        <end position="262"/>
    </location>
</feature>
<organism evidence="7 8">
    <name type="scientific">Aggregatimonas sangjinii</name>
    <dbReference type="NCBI Taxonomy" id="2583587"/>
    <lineage>
        <taxon>Bacteria</taxon>
        <taxon>Pseudomonadati</taxon>
        <taxon>Bacteroidota</taxon>
        <taxon>Flavobacteriia</taxon>
        <taxon>Flavobacteriales</taxon>
        <taxon>Flavobacteriaceae</taxon>
        <taxon>Aggregatimonas</taxon>
    </lineage>
</organism>
<feature type="transmembrane region" description="Helical" evidence="6">
    <location>
        <begin position="20"/>
        <end position="38"/>
    </location>
</feature>
<dbReference type="Pfam" id="PF01594">
    <property type="entry name" value="AI-2E_transport"/>
    <property type="match status" value="1"/>
</dbReference>
<dbReference type="Proteomes" id="UP000310017">
    <property type="component" value="Chromosome"/>
</dbReference>
<evidence type="ECO:0000256" key="2">
    <source>
        <dbReference type="ARBA" id="ARBA00009773"/>
    </source>
</evidence>
<feature type="transmembrane region" description="Helical" evidence="6">
    <location>
        <begin position="44"/>
        <end position="63"/>
    </location>
</feature>
<evidence type="ECO:0000256" key="3">
    <source>
        <dbReference type="ARBA" id="ARBA00022692"/>
    </source>
</evidence>
<feature type="transmembrane region" description="Helical" evidence="6">
    <location>
        <begin position="75"/>
        <end position="97"/>
    </location>
</feature>
<evidence type="ECO:0000313" key="7">
    <source>
        <dbReference type="EMBL" id="QCW99495.1"/>
    </source>
</evidence>
<sequence length="357" mass="38569">MAAKEEKVTVSEAKFHKRILSSIGLVSAAILLILFVLFGFRIILLVLAGILVAAFFLGIAGFIENKTPLSRNISLLVSVLLVVGILVGSSFLLAPHISEQIVSLKEKLPQATEKTLQDIEQTKLGGLIVQRIENIELGANKGQIAKFFGSLFGTFSTLYIIFFLGMFFMIAPMTYVNGLIKLFPKARRERTEEILLAMGKTLKSWLLGKLLSMLIVGILTGIGLSILGVPLALTLAIFAALISFIPNFGPLIALVPAFLLAFTESPTTALYVAMLYLGVQAIESNVLTPMIQKKMISLPMAMVLIAQIALGLFTGLLGVILAVPLVAAIIVLVKMAYIEDILGDTSIDVKYEDSSNE</sequence>
<feature type="transmembrane region" description="Helical" evidence="6">
    <location>
        <begin position="269"/>
        <end position="288"/>
    </location>
</feature>
<proteinExistence type="inferred from homology"/>
<comment type="similarity">
    <text evidence="2">Belongs to the autoinducer-2 exporter (AI-2E) (TC 2.A.86) family.</text>
</comment>
<feature type="transmembrane region" description="Helical" evidence="6">
    <location>
        <begin position="300"/>
        <end position="333"/>
    </location>
</feature>
<dbReference type="GO" id="GO:0016020">
    <property type="term" value="C:membrane"/>
    <property type="evidence" value="ECO:0007669"/>
    <property type="project" value="UniProtKB-SubCell"/>
</dbReference>
<dbReference type="OrthoDB" id="5761230at2"/>
<gene>
    <name evidence="7" type="ORF">FGM00_04980</name>
</gene>
<keyword evidence="4 6" id="KW-1133">Transmembrane helix</keyword>
<name>A0A5B7SLN8_9FLAO</name>
<evidence type="ECO:0000313" key="8">
    <source>
        <dbReference type="Proteomes" id="UP000310017"/>
    </source>
</evidence>
<dbReference type="InterPro" id="IPR002549">
    <property type="entry name" value="AI-2E-like"/>
</dbReference>
<keyword evidence="3 6" id="KW-0812">Transmembrane</keyword>
<keyword evidence="5 6" id="KW-0472">Membrane</keyword>
<evidence type="ECO:0000256" key="1">
    <source>
        <dbReference type="ARBA" id="ARBA00004141"/>
    </source>
</evidence>
<dbReference type="PANTHER" id="PTHR21716">
    <property type="entry name" value="TRANSMEMBRANE PROTEIN"/>
    <property type="match status" value="1"/>
</dbReference>
<dbReference type="EMBL" id="CP040710">
    <property type="protein sequence ID" value="QCW99495.1"/>
    <property type="molecule type" value="Genomic_DNA"/>
</dbReference>
<evidence type="ECO:0000256" key="5">
    <source>
        <dbReference type="ARBA" id="ARBA00023136"/>
    </source>
</evidence>
<keyword evidence="8" id="KW-1185">Reference proteome</keyword>
<dbReference type="AlphaFoldDB" id="A0A5B7SLN8"/>